<feature type="chain" id="PRO_5046448101" evidence="1">
    <location>
        <begin position="28"/>
        <end position="208"/>
    </location>
</feature>
<name>A0ABY8BDR6_9BURK</name>
<organism evidence="2 3">
    <name type="scientific">Pseudoduganella chitinolytica</name>
    <dbReference type="NCBI Taxonomy" id="34070"/>
    <lineage>
        <taxon>Bacteria</taxon>
        <taxon>Pseudomonadati</taxon>
        <taxon>Pseudomonadota</taxon>
        <taxon>Betaproteobacteria</taxon>
        <taxon>Burkholderiales</taxon>
        <taxon>Oxalobacteraceae</taxon>
        <taxon>Telluria group</taxon>
        <taxon>Pseudoduganella</taxon>
    </lineage>
</organism>
<keyword evidence="1" id="KW-0732">Signal</keyword>
<dbReference type="Proteomes" id="UP001216510">
    <property type="component" value="Chromosome"/>
</dbReference>
<gene>
    <name evidence="2" type="ORF">PX653_04550</name>
</gene>
<evidence type="ECO:0000256" key="1">
    <source>
        <dbReference type="SAM" id="SignalP"/>
    </source>
</evidence>
<protein>
    <submittedName>
        <fullName evidence="2">PEP-CTERM sorting domain-containing protein</fullName>
    </submittedName>
</protein>
<dbReference type="RefSeq" id="WP_277416733.1">
    <property type="nucleotide sequence ID" value="NZ_CP119083.1"/>
</dbReference>
<evidence type="ECO:0000313" key="2">
    <source>
        <dbReference type="EMBL" id="WEF34050.1"/>
    </source>
</evidence>
<evidence type="ECO:0000313" key="3">
    <source>
        <dbReference type="Proteomes" id="UP001216510"/>
    </source>
</evidence>
<keyword evidence="3" id="KW-1185">Reference proteome</keyword>
<reference evidence="2 3" key="1">
    <citation type="submission" date="2023-02" db="EMBL/GenBank/DDBJ databases">
        <title>Gemone sequence of Telluria chitinolytica ACM 3522T.</title>
        <authorList>
            <person name="Frediansyah A."/>
            <person name="Miess H."/>
            <person name="Gross H."/>
        </authorList>
    </citation>
    <scope>NUCLEOTIDE SEQUENCE [LARGE SCALE GENOMIC DNA]</scope>
    <source>
        <strain evidence="2 3">ACM 3522</strain>
    </source>
</reference>
<feature type="signal peptide" evidence="1">
    <location>
        <begin position="1"/>
        <end position="27"/>
    </location>
</feature>
<sequence>MKTLVQRISAGVAATLASVALAASAQAAIGDASATDVTLAGQPADAFAYADGWNPHAGPSGDTSGFDSAFAGYGSGAWQLLDRAERWSGFQNTGQLNFSLTETTGTTGEWSVTNTSATMNMTLDLVFAIHAGGRGGAWLFDDQMIQAGQTLDGTWQILWTNVGGNVPDFSNVTIFGRDIVLTPIPEPAEYAMLVAGLGLLSLRSRAKR</sequence>
<accession>A0ABY8BDR6</accession>
<proteinExistence type="predicted"/>
<dbReference type="EMBL" id="CP119083">
    <property type="protein sequence ID" value="WEF34050.1"/>
    <property type="molecule type" value="Genomic_DNA"/>
</dbReference>